<organism evidence="2 3">
    <name type="scientific">Phlyctema vagabunda</name>
    <dbReference type="NCBI Taxonomy" id="108571"/>
    <lineage>
        <taxon>Eukaryota</taxon>
        <taxon>Fungi</taxon>
        <taxon>Dikarya</taxon>
        <taxon>Ascomycota</taxon>
        <taxon>Pezizomycotina</taxon>
        <taxon>Leotiomycetes</taxon>
        <taxon>Helotiales</taxon>
        <taxon>Dermateaceae</taxon>
        <taxon>Phlyctema</taxon>
    </lineage>
</organism>
<gene>
    <name evidence="2" type="ORF">PVAG01_08991</name>
</gene>
<evidence type="ECO:0000313" key="2">
    <source>
        <dbReference type="EMBL" id="KAL3418770.1"/>
    </source>
</evidence>
<evidence type="ECO:0000256" key="1">
    <source>
        <dbReference type="SAM" id="MobiDB-lite"/>
    </source>
</evidence>
<dbReference type="EMBL" id="JBFCZG010000008">
    <property type="protein sequence ID" value="KAL3418770.1"/>
    <property type="molecule type" value="Genomic_DNA"/>
</dbReference>
<accession>A0ABR4P634</accession>
<dbReference type="Proteomes" id="UP001629113">
    <property type="component" value="Unassembled WGS sequence"/>
</dbReference>
<keyword evidence="3" id="KW-1185">Reference proteome</keyword>
<feature type="region of interest" description="Disordered" evidence="1">
    <location>
        <begin position="1"/>
        <end position="25"/>
    </location>
</feature>
<comment type="caution">
    <text evidence="2">The sequence shown here is derived from an EMBL/GenBank/DDBJ whole genome shotgun (WGS) entry which is preliminary data.</text>
</comment>
<protein>
    <submittedName>
        <fullName evidence="2">Uncharacterized protein</fullName>
    </submittedName>
</protein>
<sequence>MTNPGPVAEQSFSPEDLSDSKSPLGTFDVSIDGEQNCQYKRHAEGTPGALYCGEEIHDCKFYARGEMNEEICDNLSTSDVQFTHQAFVTCEWAGNANTVPTLPTKALDIILESRAGPPSYEDVTKWLFYSVEYTEDIAWLYFSSECSQFPIAETTLNSWLDVPKDYMPSGTYDVTIDGEGDCQYKNDGTGNPGALWCGGGATLHTCHVHPHADTTVVSTRCTNFSEDLVLHRQVIRCEWQ</sequence>
<name>A0ABR4P634_9HELO</name>
<reference evidence="2 3" key="1">
    <citation type="submission" date="2024-06" db="EMBL/GenBank/DDBJ databases">
        <title>Complete genome of Phlyctema vagabunda strain 19-DSS-EL-015.</title>
        <authorList>
            <person name="Fiorenzani C."/>
        </authorList>
    </citation>
    <scope>NUCLEOTIDE SEQUENCE [LARGE SCALE GENOMIC DNA]</scope>
    <source>
        <strain evidence="2 3">19-DSS-EL-015</strain>
    </source>
</reference>
<proteinExistence type="predicted"/>
<evidence type="ECO:0000313" key="3">
    <source>
        <dbReference type="Proteomes" id="UP001629113"/>
    </source>
</evidence>